<dbReference type="Pfam" id="PF00550">
    <property type="entry name" value="PP-binding"/>
    <property type="match status" value="1"/>
</dbReference>
<sequence length="90" mass="9802">MDTLEQHLKTLIVDALKLEDLSPDDIDAAEPLFGDTGLGLDSIDALELGVAIRKTFGIKIDTVTEDVRHHFASIDNLAAFIRAQQGNAQE</sequence>
<dbReference type="Gene3D" id="1.10.1200.10">
    <property type="entry name" value="ACP-like"/>
    <property type="match status" value="1"/>
</dbReference>
<evidence type="ECO:0000313" key="4">
    <source>
        <dbReference type="EMBL" id="CAM74153.1"/>
    </source>
</evidence>
<dbReference type="EMBL" id="CU459003">
    <property type="protein sequence ID" value="CAM74153.1"/>
    <property type="molecule type" value="Genomic_DNA"/>
</dbReference>
<dbReference type="InterPro" id="IPR006162">
    <property type="entry name" value="Ppantetheine_attach_site"/>
</dbReference>
<feature type="domain" description="Carrier" evidence="3">
    <location>
        <begin position="2"/>
        <end position="85"/>
    </location>
</feature>
<evidence type="ECO:0000256" key="1">
    <source>
        <dbReference type="ARBA" id="ARBA00022450"/>
    </source>
</evidence>
<proteinExistence type="predicted"/>
<accession>A4TU46</accession>
<evidence type="ECO:0000259" key="3">
    <source>
        <dbReference type="PROSITE" id="PS50075"/>
    </source>
</evidence>
<dbReference type="SUPFAM" id="SSF47336">
    <property type="entry name" value="ACP-like"/>
    <property type="match status" value="1"/>
</dbReference>
<dbReference type="InterPro" id="IPR036736">
    <property type="entry name" value="ACP-like_sf"/>
</dbReference>
<dbReference type="PROSITE" id="PS50075">
    <property type="entry name" value="CARRIER"/>
    <property type="match status" value="1"/>
</dbReference>
<protein>
    <submittedName>
        <fullName evidence="4">Acyl carrier protein</fullName>
    </submittedName>
</protein>
<keyword evidence="1" id="KW-0596">Phosphopantetheine</keyword>
<reference evidence="4" key="1">
    <citation type="journal article" date="2007" name="J. Bacteriol.">
        <title>Comparative genome analysis of four magnetotactic bacteria reveals a complex set of group-specific genes implicated in magnetosome biomineralization and function.</title>
        <authorList>
            <person name="Richter M."/>
            <person name="Kube M."/>
            <person name="Bazylinski D.A."/>
            <person name="Lombardot T."/>
            <person name="Gloeckner F.O."/>
            <person name="Reinhardt R."/>
            <person name="Schueler D."/>
        </authorList>
    </citation>
    <scope>NUCLEOTIDE SEQUENCE</scope>
    <source>
        <strain evidence="4">MSR-1</strain>
    </source>
</reference>
<name>A4TU46_9PROT</name>
<dbReference type="NCBIfam" id="NF006617">
    <property type="entry name" value="PRK09184.1"/>
    <property type="match status" value="1"/>
</dbReference>
<gene>
    <name evidence="4" type="ORF">MGR_1075</name>
</gene>
<dbReference type="PROSITE" id="PS00012">
    <property type="entry name" value="PHOSPHOPANTETHEINE"/>
    <property type="match status" value="1"/>
</dbReference>
<keyword evidence="2" id="KW-0597">Phosphoprotein</keyword>
<organism evidence="4">
    <name type="scientific">Magnetospirillum gryphiswaldense</name>
    <dbReference type="NCBI Taxonomy" id="55518"/>
    <lineage>
        <taxon>Bacteria</taxon>
        <taxon>Pseudomonadati</taxon>
        <taxon>Pseudomonadota</taxon>
        <taxon>Alphaproteobacteria</taxon>
        <taxon>Rhodospirillales</taxon>
        <taxon>Rhodospirillaceae</taxon>
        <taxon>Magnetospirillum</taxon>
    </lineage>
</organism>
<evidence type="ECO:0000256" key="2">
    <source>
        <dbReference type="ARBA" id="ARBA00022553"/>
    </source>
</evidence>
<dbReference type="InterPro" id="IPR009081">
    <property type="entry name" value="PP-bd_ACP"/>
</dbReference>
<dbReference type="AlphaFoldDB" id="A4TU46"/>